<organism evidence="1">
    <name type="scientific">uncultured Caudovirales phage</name>
    <dbReference type="NCBI Taxonomy" id="2100421"/>
    <lineage>
        <taxon>Viruses</taxon>
        <taxon>Duplodnaviria</taxon>
        <taxon>Heunggongvirae</taxon>
        <taxon>Uroviricota</taxon>
        <taxon>Caudoviricetes</taxon>
        <taxon>Peduoviridae</taxon>
        <taxon>Maltschvirus</taxon>
        <taxon>Maltschvirus maltsch</taxon>
    </lineage>
</organism>
<name>A0A6J5LRD9_9CAUD</name>
<protein>
    <submittedName>
        <fullName evidence="1">Uncharacterized protein</fullName>
    </submittedName>
</protein>
<evidence type="ECO:0000313" key="1">
    <source>
        <dbReference type="EMBL" id="CAB4135580.1"/>
    </source>
</evidence>
<dbReference type="EMBL" id="LR796300">
    <property type="protein sequence ID" value="CAB4135580.1"/>
    <property type="molecule type" value="Genomic_DNA"/>
</dbReference>
<reference evidence="1" key="1">
    <citation type="submission" date="2020-04" db="EMBL/GenBank/DDBJ databases">
        <authorList>
            <person name="Chiriac C."/>
            <person name="Salcher M."/>
            <person name="Ghai R."/>
            <person name="Kavagutti S V."/>
        </authorList>
    </citation>
    <scope>NUCLEOTIDE SEQUENCE</scope>
</reference>
<gene>
    <name evidence="1" type="ORF">UFOVP285_69</name>
</gene>
<accession>A0A6J5LRD9</accession>
<proteinExistence type="predicted"/>
<sequence>MTDFAIKPDIYVELKSVYGKDTIYPYCESTKTFCSMLGQTTLTEHNIKHIKSLGYDIHVVQKVKEL</sequence>